<dbReference type="PANTHER" id="PTHR35371:SF1">
    <property type="entry name" value="BLR7753 PROTEIN"/>
    <property type="match status" value="1"/>
</dbReference>
<keyword evidence="6" id="KW-0732">Signal</keyword>
<dbReference type="Pfam" id="PF01124">
    <property type="entry name" value="MAPEG"/>
    <property type="match status" value="1"/>
</dbReference>
<feature type="transmembrane region" description="Helical" evidence="5">
    <location>
        <begin position="78"/>
        <end position="100"/>
    </location>
</feature>
<organism evidence="7 8">
    <name type="scientific">Bordetella petrii</name>
    <dbReference type="NCBI Taxonomy" id="94624"/>
    <lineage>
        <taxon>Bacteria</taxon>
        <taxon>Pseudomonadati</taxon>
        <taxon>Pseudomonadota</taxon>
        <taxon>Betaproteobacteria</taxon>
        <taxon>Burkholderiales</taxon>
        <taxon>Alcaligenaceae</taxon>
        <taxon>Bordetella</taxon>
    </lineage>
</organism>
<accession>A0ABT7VWX0</accession>
<keyword evidence="2 5" id="KW-0812">Transmembrane</keyword>
<evidence type="ECO:0000313" key="7">
    <source>
        <dbReference type="EMBL" id="MDM9557430.1"/>
    </source>
</evidence>
<evidence type="ECO:0000313" key="8">
    <source>
        <dbReference type="Proteomes" id="UP001175604"/>
    </source>
</evidence>
<sequence length="124" mass="12974">MTTLTCLMLAAALLPSLTALAAKAGGRGFDNDAPRAWLARQEGWRARTNAAQANAFEALPFFFAAVLLALHNGAAADYLAWLAGAWLALRLAYAGLYAAGRGTLRSIVWALALAVNIAILFAAA</sequence>
<proteinExistence type="predicted"/>
<evidence type="ECO:0000256" key="5">
    <source>
        <dbReference type="SAM" id="Phobius"/>
    </source>
</evidence>
<feature type="chain" id="PRO_5045448560" evidence="6">
    <location>
        <begin position="22"/>
        <end position="124"/>
    </location>
</feature>
<evidence type="ECO:0000256" key="6">
    <source>
        <dbReference type="SAM" id="SignalP"/>
    </source>
</evidence>
<dbReference type="RefSeq" id="WP_028355894.1">
    <property type="nucleotide sequence ID" value="NZ_JAUDJE010000001.1"/>
</dbReference>
<reference evidence="7" key="1">
    <citation type="submission" date="2023-06" db="EMBL/GenBank/DDBJ databases">
        <title>full genome analysis of Phenantherene degrader P3.</title>
        <authorList>
            <person name="Akbar A."/>
            <person name="Rahmeh R."/>
            <person name="Kishk M."/>
        </authorList>
    </citation>
    <scope>NUCLEOTIDE SEQUENCE</scope>
    <source>
        <strain evidence="7">P3</strain>
    </source>
</reference>
<dbReference type="EMBL" id="JAUDJE010000001">
    <property type="protein sequence ID" value="MDM9557430.1"/>
    <property type="molecule type" value="Genomic_DNA"/>
</dbReference>
<comment type="subcellular location">
    <subcellularLocation>
        <location evidence="1">Membrane</location>
    </subcellularLocation>
</comment>
<feature type="transmembrane region" description="Helical" evidence="5">
    <location>
        <begin position="106"/>
        <end position="123"/>
    </location>
</feature>
<keyword evidence="4 5" id="KW-0472">Membrane</keyword>
<feature type="transmembrane region" description="Helical" evidence="5">
    <location>
        <begin position="53"/>
        <end position="71"/>
    </location>
</feature>
<evidence type="ECO:0000256" key="3">
    <source>
        <dbReference type="ARBA" id="ARBA00022989"/>
    </source>
</evidence>
<name>A0ABT7VWX0_9BORD</name>
<evidence type="ECO:0000256" key="4">
    <source>
        <dbReference type="ARBA" id="ARBA00023136"/>
    </source>
</evidence>
<protein>
    <submittedName>
        <fullName evidence="7">MAPEG family protein</fullName>
    </submittedName>
</protein>
<dbReference type="Proteomes" id="UP001175604">
    <property type="component" value="Unassembled WGS sequence"/>
</dbReference>
<comment type="caution">
    <text evidence="7">The sequence shown here is derived from an EMBL/GenBank/DDBJ whole genome shotgun (WGS) entry which is preliminary data.</text>
</comment>
<evidence type="ECO:0000256" key="2">
    <source>
        <dbReference type="ARBA" id="ARBA00022692"/>
    </source>
</evidence>
<dbReference type="InterPro" id="IPR001129">
    <property type="entry name" value="Membr-assoc_MAPEG"/>
</dbReference>
<dbReference type="SUPFAM" id="SSF161084">
    <property type="entry name" value="MAPEG domain-like"/>
    <property type="match status" value="1"/>
</dbReference>
<evidence type="ECO:0000256" key="1">
    <source>
        <dbReference type="ARBA" id="ARBA00004370"/>
    </source>
</evidence>
<keyword evidence="3 5" id="KW-1133">Transmembrane helix</keyword>
<dbReference type="Gene3D" id="1.20.120.550">
    <property type="entry name" value="Membrane associated eicosanoid/glutathione metabolism-like domain"/>
    <property type="match status" value="1"/>
</dbReference>
<dbReference type="PANTHER" id="PTHR35371">
    <property type="entry name" value="INNER MEMBRANE PROTEIN"/>
    <property type="match status" value="1"/>
</dbReference>
<feature type="signal peptide" evidence="6">
    <location>
        <begin position="1"/>
        <end position="21"/>
    </location>
</feature>
<gene>
    <name evidence="7" type="ORF">QUC21_00260</name>
</gene>
<dbReference type="InterPro" id="IPR023352">
    <property type="entry name" value="MAPEG-like_dom_sf"/>
</dbReference>
<keyword evidence="8" id="KW-1185">Reference proteome</keyword>